<keyword evidence="1" id="KW-0812">Transmembrane</keyword>
<sequence>MSVGSGGSTRRVTRRRTIVALAVVVALVAAAYGAVVAYQWWNGRCEARLTPADPDDAATPVVVTAEELDGGSVSDRWRDELTTTLQTGSEQRTPWEEFYGALAPTIHPVALTGGTLVYQTEIDAATAVVGSDLESETPEWAVELAADDRTDVSVLPAREDVPAVVAQAGPGTIHVGGVSGPEGGGGELQWCLGLDGDSLVDAGLHRASGDVLVHARLGEASRLTRLDGTSGENAWSVTLPDDAQLVGDAAAGVQLTFDGVEIVAVDVRDGSQAWSHELPVDGLGDAHLVGVSDGWSVVLSTEDREQARSGTGTTSMYALGPDGEVRWREDVASGVVRLGWALRDADMDVDDEFARSTAVVDGTILVAEAAGDDSSVDQQMSARTVHGFDLHSGQRLWSDELDADVRLDESVVLDEGDVMVPLGGPLLADERREPGMVLVDVAEGAISERYLPDAWVGNSSTARVLADDSYVVLPAGDTYAVFRR</sequence>
<evidence type="ECO:0000256" key="1">
    <source>
        <dbReference type="SAM" id="Phobius"/>
    </source>
</evidence>
<name>A0A329QU27_9ACTN</name>
<reference evidence="2 3" key="1">
    <citation type="submission" date="2018-06" db="EMBL/GenBank/DDBJ databases">
        <title>Phytoactinopolyspora halophila sp. nov., a novel halophilic actinomycete isolated from a saline soil in China.</title>
        <authorList>
            <person name="Tang S.-K."/>
        </authorList>
    </citation>
    <scope>NUCLEOTIDE SEQUENCE [LARGE SCALE GENOMIC DNA]</scope>
    <source>
        <strain evidence="2 3">YIM 96934</strain>
    </source>
</reference>
<evidence type="ECO:0000313" key="3">
    <source>
        <dbReference type="Proteomes" id="UP000250462"/>
    </source>
</evidence>
<evidence type="ECO:0000313" key="2">
    <source>
        <dbReference type="EMBL" id="RAW15551.1"/>
    </source>
</evidence>
<dbReference type="AlphaFoldDB" id="A0A329QU27"/>
<proteinExistence type="predicted"/>
<dbReference type="RefSeq" id="WP_112257753.1">
    <property type="nucleotide sequence ID" value="NZ_QMIG01000005.1"/>
</dbReference>
<dbReference type="OrthoDB" id="7849477at2"/>
<dbReference type="EMBL" id="QMIG01000005">
    <property type="protein sequence ID" value="RAW15551.1"/>
    <property type="molecule type" value="Genomic_DNA"/>
</dbReference>
<accession>A0A329QU27</accession>
<protein>
    <recommendedName>
        <fullName evidence="4">Pyrrolo-quinoline quinone</fullName>
    </recommendedName>
</protein>
<evidence type="ECO:0008006" key="4">
    <source>
        <dbReference type="Google" id="ProtNLM"/>
    </source>
</evidence>
<feature type="transmembrane region" description="Helical" evidence="1">
    <location>
        <begin position="18"/>
        <end position="41"/>
    </location>
</feature>
<dbReference type="InterPro" id="IPR011047">
    <property type="entry name" value="Quinoprotein_ADH-like_sf"/>
</dbReference>
<keyword evidence="1" id="KW-0472">Membrane</keyword>
<organism evidence="2 3">
    <name type="scientific">Phytoactinopolyspora halophila</name>
    <dbReference type="NCBI Taxonomy" id="1981511"/>
    <lineage>
        <taxon>Bacteria</taxon>
        <taxon>Bacillati</taxon>
        <taxon>Actinomycetota</taxon>
        <taxon>Actinomycetes</taxon>
        <taxon>Jiangellales</taxon>
        <taxon>Jiangellaceae</taxon>
        <taxon>Phytoactinopolyspora</taxon>
    </lineage>
</organism>
<dbReference type="Gene3D" id="2.40.10.480">
    <property type="match status" value="1"/>
</dbReference>
<keyword evidence="1" id="KW-1133">Transmembrane helix</keyword>
<gene>
    <name evidence="2" type="ORF">DPM12_07755</name>
</gene>
<dbReference type="SUPFAM" id="SSF50998">
    <property type="entry name" value="Quinoprotein alcohol dehydrogenase-like"/>
    <property type="match status" value="1"/>
</dbReference>
<dbReference type="Proteomes" id="UP000250462">
    <property type="component" value="Unassembled WGS sequence"/>
</dbReference>
<comment type="caution">
    <text evidence="2">The sequence shown here is derived from an EMBL/GenBank/DDBJ whole genome shotgun (WGS) entry which is preliminary data.</text>
</comment>
<keyword evidence="3" id="KW-1185">Reference proteome</keyword>